<dbReference type="HAMAP" id="MF_00376">
    <property type="entry name" value="Dephospho_CoA_kinase"/>
    <property type="match status" value="1"/>
</dbReference>
<dbReference type="SUPFAM" id="SSF52540">
    <property type="entry name" value="P-loop containing nucleoside triphosphate hydrolases"/>
    <property type="match status" value="1"/>
</dbReference>
<protein>
    <recommendedName>
        <fullName evidence="3 4">Dephospho-CoA kinase</fullName>
        <ecNumber evidence="3 4">2.7.1.24</ecNumber>
    </recommendedName>
    <alternativeName>
        <fullName evidence="3">Dephosphocoenzyme A kinase</fullName>
    </alternativeName>
</protein>
<reference evidence="5" key="1">
    <citation type="submission" date="2022-05" db="EMBL/GenBank/DDBJ databases">
        <authorList>
            <person name="Oliphant S.A."/>
            <person name="Watson-Haigh N.S."/>
            <person name="Sumby K.M."/>
            <person name="Gardner J.M."/>
            <person name="Jiranek V."/>
        </authorList>
    </citation>
    <scope>NUCLEOTIDE SEQUENCE</scope>
    <source>
        <strain evidence="5">KI11_C11</strain>
    </source>
</reference>
<sequence length="190" mass="21156">MTKLIGLTGGIATGKSTAAAYLQQQGLPILDLDQVTHDLEAHDQQVIDQIVATFGPAVKTNGQIDRKQLGKIVFADSQRMRQLVRIINPALARVILQSTATEWLVLDAPTLFENGFTSYVDLTVMVTCDPIVQMQRLMQRNQVSVSWASQLMGAQWSQRTKANLADVVIDSSNGKQQLWQQLQRLIENLR</sequence>
<dbReference type="PANTHER" id="PTHR10695:SF46">
    <property type="entry name" value="BIFUNCTIONAL COENZYME A SYNTHASE-RELATED"/>
    <property type="match status" value="1"/>
</dbReference>
<feature type="binding site" evidence="3">
    <location>
        <begin position="12"/>
        <end position="17"/>
    </location>
    <ligand>
        <name>ATP</name>
        <dbReference type="ChEBI" id="CHEBI:30616"/>
    </ligand>
</feature>
<dbReference type="EC" id="2.7.1.24" evidence="3 4"/>
<dbReference type="CDD" id="cd02022">
    <property type="entry name" value="DPCK"/>
    <property type="match status" value="1"/>
</dbReference>
<dbReference type="GO" id="GO:0004140">
    <property type="term" value="F:dephospho-CoA kinase activity"/>
    <property type="evidence" value="ECO:0007669"/>
    <property type="project" value="UniProtKB-EC"/>
</dbReference>
<dbReference type="Pfam" id="PF01121">
    <property type="entry name" value="CoaE"/>
    <property type="match status" value="1"/>
</dbReference>
<dbReference type="InterPro" id="IPR001977">
    <property type="entry name" value="Depp_CoAkinase"/>
</dbReference>
<evidence type="ECO:0000256" key="1">
    <source>
        <dbReference type="ARBA" id="ARBA00022741"/>
    </source>
</evidence>
<evidence type="ECO:0000313" key="5">
    <source>
        <dbReference type="EMBL" id="USS87602.1"/>
    </source>
</evidence>
<evidence type="ECO:0000256" key="3">
    <source>
        <dbReference type="HAMAP-Rule" id="MF_00376"/>
    </source>
</evidence>
<comment type="function">
    <text evidence="3">Catalyzes the phosphorylation of the 3'-hydroxyl group of dephosphocoenzyme A to form coenzyme A.</text>
</comment>
<comment type="similarity">
    <text evidence="3">Belongs to the CoaE family.</text>
</comment>
<keyword evidence="3" id="KW-0963">Cytoplasm</keyword>
<dbReference type="Gene3D" id="3.40.50.300">
    <property type="entry name" value="P-loop containing nucleotide triphosphate hydrolases"/>
    <property type="match status" value="1"/>
</dbReference>
<dbReference type="NCBIfam" id="TIGR00152">
    <property type="entry name" value="dephospho-CoA kinase"/>
    <property type="match status" value="1"/>
</dbReference>
<comment type="catalytic activity">
    <reaction evidence="3">
        <text>3'-dephospho-CoA + ATP = ADP + CoA + H(+)</text>
        <dbReference type="Rhea" id="RHEA:18245"/>
        <dbReference type="ChEBI" id="CHEBI:15378"/>
        <dbReference type="ChEBI" id="CHEBI:30616"/>
        <dbReference type="ChEBI" id="CHEBI:57287"/>
        <dbReference type="ChEBI" id="CHEBI:57328"/>
        <dbReference type="ChEBI" id="CHEBI:456216"/>
        <dbReference type="EC" id="2.7.1.24"/>
    </reaction>
</comment>
<keyword evidence="3 5" id="KW-0808">Transferase</keyword>
<keyword evidence="3" id="KW-0173">Coenzyme A biosynthesis</keyword>
<dbReference type="PANTHER" id="PTHR10695">
    <property type="entry name" value="DEPHOSPHO-COA KINASE-RELATED"/>
    <property type="match status" value="1"/>
</dbReference>
<gene>
    <name evidence="3 5" type="primary">coaE</name>
    <name evidence="5" type="ORF">M3M39_05630</name>
</gene>
<dbReference type="RefSeq" id="WP_252796893.1">
    <property type="nucleotide sequence ID" value="NZ_CP097118.1"/>
</dbReference>
<organism evidence="5 6">
    <name type="scientific">Fructilactobacillus hinvesii</name>
    <dbReference type="NCBI Taxonomy" id="2940300"/>
    <lineage>
        <taxon>Bacteria</taxon>
        <taxon>Bacillati</taxon>
        <taxon>Bacillota</taxon>
        <taxon>Bacilli</taxon>
        <taxon>Lactobacillales</taxon>
        <taxon>Lactobacillaceae</taxon>
        <taxon>Fructilactobacillus</taxon>
    </lineage>
</organism>
<evidence type="ECO:0000256" key="2">
    <source>
        <dbReference type="ARBA" id="ARBA00022840"/>
    </source>
</evidence>
<proteinExistence type="inferred from homology"/>
<accession>A0ABY5BT32</accession>
<comment type="subcellular location">
    <subcellularLocation>
        <location evidence="3">Cytoplasm</location>
    </subcellularLocation>
</comment>
<evidence type="ECO:0000256" key="4">
    <source>
        <dbReference type="NCBIfam" id="TIGR00152"/>
    </source>
</evidence>
<evidence type="ECO:0000313" key="6">
    <source>
        <dbReference type="Proteomes" id="UP001057025"/>
    </source>
</evidence>
<name>A0ABY5BT32_9LACO</name>
<keyword evidence="3 5" id="KW-0418">Kinase</keyword>
<keyword evidence="2 3" id="KW-0067">ATP-binding</keyword>
<dbReference type="PROSITE" id="PS51219">
    <property type="entry name" value="DPCK"/>
    <property type="match status" value="1"/>
</dbReference>
<comment type="pathway">
    <text evidence="3">Cofactor biosynthesis; coenzyme A biosynthesis; CoA from (R)-pantothenate: step 5/5.</text>
</comment>
<dbReference type="InterPro" id="IPR027417">
    <property type="entry name" value="P-loop_NTPase"/>
</dbReference>
<keyword evidence="1 3" id="KW-0547">Nucleotide-binding</keyword>
<dbReference type="EMBL" id="CP097118">
    <property type="protein sequence ID" value="USS87602.1"/>
    <property type="molecule type" value="Genomic_DNA"/>
</dbReference>
<keyword evidence="6" id="KW-1185">Reference proteome</keyword>
<dbReference type="Proteomes" id="UP001057025">
    <property type="component" value="Chromosome"/>
</dbReference>